<organism evidence="1 2">
    <name type="scientific">Aquirufa rosea</name>
    <dbReference type="NCBI Taxonomy" id="2509241"/>
    <lineage>
        <taxon>Bacteria</taxon>
        <taxon>Pseudomonadati</taxon>
        <taxon>Bacteroidota</taxon>
        <taxon>Cytophagia</taxon>
        <taxon>Cytophagales</taxon>
        <taxon>Flectobacillaceae</taxon>
        <taxon>Aquirufa</taxon>
    </lineage>
</organism>
<proteinExistence type="predicted"/>
<dbReference type="Gene3D" id="2.60.40.10">
    <property type="entry name" value="Immunoglobulins"/>
    <property type="match status" value="1"/>
</dbReference>
<evidence type="ECO:0000313" key="1">
    <source>
        <dbReference type="EMBL" id="RXK47193.1"/>
    </source>
</evidence>
<gene>
    <name evidence="1" type="ORF">ESB04_11405</name>
</gene>
<accession>A0A4Q1BXT3</accession>
<sequence length="235" mass="25445">MKKLFCIFGLSIFYLECSSGGENIVPVVESPPPFSAILSIPVNGSVCVEGQSSSSTMADVDFAWTLSKDTDFYEIIVTNLLNLTNISKTVKGDKTTISLSKGIPYSWQIISKSDKVKQTASSALWKFYLAGDGISTYAPFPATATSPTPGSSITAIAGKVNLAWIGSDPDSKILSYEIFIDMDVNKVYNHNMTPLKSSNPNLLVNVSSGMTYYWSIKTSDGAQSSFSVVYSFRVN</sequence>
<dbReference type="InterPro" id="IPR013783">
    <property type="entry name" value="Ig-like_fold"/>
</dbReference>
<dbReference type="EMBL" id="SDHY01000007">
    <property type="protein sequence ID" value="RXK47193.1"/>
    <property type="molecule type" value="Genomic_DNA"/>
</dbReference>
<evidence type="ECO:0008006" key="3">
    <source>
        <dbReference type="Google" id="ProtNLM"/>
    </source>
</evidence>
<dbReference type="AlphaFoldDB" id="A0A4Q1BXT3"/>
<keyword evidence="2" id="KW-1185">Reference proteome</keyword>
<protein>
    <recommendedName>
        <fullName evidence="3">Fibronectin type-III domain-containing protein</fullName>
    </recommendedName>
</protein>
<reference evidence="1 2" key="1">
    <citation type="submission" date="2019-01" db="EMBL/GenBank/DDBJ databases">
        <title>Cytophagaceae bacterium strain CAR-16.</title>
        <authorList>
            <person name="Chen W.-M."/>
        </authorList>
    </citation>
    <scope>NUCLEOTIDE SEQUENCE [LARGE SCALE GENOMIC DNA]</scope>
    <source>
        <strain evidence="1 2">CAR-16</strain>
    </source>
</reference>
<name>A0A4Q1BXT3_9BACT</name>
<comment type="caution">
    <text evidence="1">The sequence shown here is derived from an EMBL/GenBank/DDBJ whole genome shotgun (WGS) entry which is preliminary data.</text>
</comment>
<dbReference type="Proteomes" id="UP000289455">
    <property type="component" value="Unassembled WGS sequence"/>
</dbReference>
<dbReference type="OrthoDB" id="9815657at2"/>
<evidence type="ECO:0000313" key="2">
    <source>
        <dbReference type="Proteomes" id="UP000289455"/>
    </source>
</evidence>